<evidence type="ECO:0000256" key="5">
    <source>
        <dbReference type="ARBA" id="ARBA00022517"/>
    </source>
</evidence>
<reference evidence="8 9" key="2">
    <citation type="submission" date="2015-05" db="EMBL/GenBank/DDBJ databases">
        <authorList>
            <person name="Morales-Cruz A."/>
            <person name="Amrine K.C."/>
            <person name="Cantu D."/>
        </authorList>
    </citation>
    <scope>NUCLEOTIDE SEQUENCE [LARGE SCALE GENOMIC DNA]</scope>
    <source>
        <strain evidence="8">UCRPC4</strain>
    </source>
</reference>
<dbReference type="GO" id="GO:0000055">
    <property type="term" value="P:ribosomal large subunit export from nucleus"/>
    <property type="evidence" value="ECO:0007669"/>
    <property type="project" value="TreeGrafter"/>
</dbReference>
<proteinExistence type="predicted"/>
<evidence type="ECO:0000256" key="6">
    <source>
        <dbReference type="ARBA" id="ARBA00023242"/>
    </source>
</evidence>
<feature type="compositionally biased region" description="Acidic residues" evidence="7">
    <location>
        <begin position="139"/>
        <end position="150"/>
    </location>
</feature>
<dbReference type="PANTHER" id="PTHR28280:SF1">
    <property type="entry name" value="SHUTTLING PRE-60S FACTOR ECM1"/>
    <property type="match status" value="1"/>
</dbReference>
<evidence type="ECO:0000256" key="2">
    <source>
        <dbReference type="ARBA" id="ARBA00004496"/>
    </source>
</evidence>
<keyword evidence="4" id="KW-0963">Cytoplasm</keyword>
<gene>
    <name evidence="8" type="ORF">UCRPC4_g03835</name>
</gene>
<comment type="subcellular location">
    <subcellularLocation>
        <location evidence="2">Cytoplasm</location>
    </subcellularLocation>
    <subcellularLocation>
        <location evidence="1">Nucleus</location>
    </subcellularLocation>
</comment>
<evidence type="ECO:0000313" key="9">
    <source>
        <dbReference type="Proteomes" id="UP000053317"/>
    </source>
</evidence>
<feature type="compositionally biased region" description="Basic residues" evidence="7">
    <location>
        <begin position="65"/>
        <end position="80"/>
    </location>
</feature>
<dbReference type="Pfam" id="PF09135">
    <property type="entry name" value="Alb1"/>
    <property type="match status" value="1"/>
</dbReference>
<organism evidence="8 9">
    <name type="scientific">Phaeomoniella chlamydospora</name>
    <name type="common">Phaeoacremonium chlamydosporum</name>
    <dbReference type="NCBI Taxonomy" id="158046"/>
    <lineage>
        <taxon>Eukaryota</taxon>
        <taxon>Fungi</taxon>
        <taxon>Dikarya</taxon>
        <taxon>Ascomycota</taxon>
        <taxon>Pezizomycotina</taxon>
        <taxon>Eurotiomycetes</taxon>
        <taxon>Chaetothyriomycetidae</taxon>
        <taxon>Phaeomoniellales</taxon>
        <taxon>Phaeomoniellaceae</taxon>
        <taxon>Phaeomoniella</taxon>
    </lineage>
</organism>
<keyword evidence="9" id="KW-1185">Reference proteome</keyword>
<feature type="compositionally biased region" description="Basic residues" evidence="7">
    <location>
        <begin position="1"/>
        <end position="20"/>
    </location>
</feature>
<name>A0A0G2EFA8_PHACM</name>
<keyword evidence="3" id="KW-0813">Transport</keyword>
<dbReference type="GO" id="GO:0005737">
    <property type="term" value="C:cytoplasm"/>
    <property type="evidence" value="ECO:0007669"/>
    <property type="project" value="UniProtKB-SubCell"/>
</dbReference>
<dbReference type="OrthoDB" id="5304887at2759"/>
<feature type="compositionally biased region" description="Basic and acidic residues" evidence="7">
    <location>
        <begin position="151"/>
        <end position="161"/>
    </location>
</feature>
<feature type="compositionally biased region" description="Polar residues" evidence="7">
    <location>
        <begin position="162"/>
        <end position="173"/>
    </location>
</feature>
<dbReference type="PANTHER" id="PTHR28280">
    <property type="entry name" value="SHUTTLING PRE-60S FACTOR ECM1"/>
    <property type="match status" value="1"/>
</dbReference>
<evidence type="ECO:0000256" key="1">
    <source>
        <dbReference type="ARBA" id="ARBA00004123"/>
    </source>
</evidence>
<dbReference type="EMBL" id="LCWF01000087">
    <property type="protein sequence ID" value="KKY21139.1"/>
    <property type="molecule type" value="Genomic_DNA"/>
</dbReference>
<protein>
    <submittedName>
        <fullName evidence="8">Uncharacterized protein</fullName>
    </submittedName>
</protein>
<dbReference type="InterPro" id="IPR022784">
    <property type="entry name" value="Ribosome_bgen_Alb1"/>
</dbReference>
<evidence type="ECO:0000313" key="8">
    <source>
        <dbReference type="EMBL" id="KKY21139.1"/>
    </source>
</evidence>
<dbReference type="GO" id="GO:0005730">
    <property type="term" value="C:nucleolus"/>
    <property type="evidence" value="ECO:0007669"/>
    <property type="project" value="TreeGrafter"/>
</dbReference>
<keyword evidence="6" id="KW-0539">Nucleus</keyword>
<evidence type="ECO:0000256" key="7">
    <source>
        <dbReference type="SAM" id="MobiDB-lite"/>
    </source>
</evidence>
<dbReference type="AlphaFoldDB" id="A0A0G2EFA8"/>
<evidence type="ECO:0000256" key="3">
    <source>
        <dbReference type="ARBA" id="ARBA00022448"/>
    </source>
</evidence>
<feature type="region of interest" description="Disordered" evidence="7">
    <location>
        <begin position="1"/>
        <end position="182"/>
    </location>
</feature>
<accession>A0A0G2EFA8</accession>
<keyword evidence="5" id="KW-0690">Ribosome biogenesis</keyword>
<reference evidence="8 9" key="1">
    <citation type="submission" date="2015-05" db="EMBL/GenBank/DDBJ databases">
        <title>Distinctive expansion of gene families associated with plant cell wall degradation and secondary metabolism in the genomes of grapevine trunk pathogens.</title>
        <authorList>
            <person name="Lawrence D.P."/>
            <person name="Travadon R."/>
            <person name="Rolshausen P.E."/>
            <person name="Baumgartner K."/>
        </authorList>
    </citation>
    <scope>NUCLEOTIDE SEQUENCE [LARGE SCALE GENOMIC DNA]</scope>
    <source>
        <strain evidence="8">UCRPC4</strain>
    </source>
</reference>
<dbReference type="Proteomes" id="UP000053317">
    <property type="component" value="Unassembled WGS sequence"/>
</dbReference>
<sequence>MGKTPGMKKKSQSKHSRAARRAASPSLDVDKSILSLGRPISPSDNNPTGQNYSALSAKGTNGVSKTKKNKKESRNQRLRREKGLERAEAKVNILEVKREKSKNKVKVIKDRSRPWEEVDEKSKTDKSKSKGSFEALADQMDEDEWEDEPETEKSLSLKDPRTASTGASVSQDITAVDMDEIS</sequence>
<dbReference type="GO" id="GO:0030687">
    <property type="term" value="C:preribosome, large subunit precursor"/>
    <property type="evidence" value="ECO:0007669"/>
    <property type="project" value="TreeGrafter"/>
</dbReference>
<comment type="caution">
    <text evidence="8">The sequence shown here is derived from an EMBL/GenBank/DDBJ whole genome shotgun (WGS) entry which is preliminary data.</text>
</comment>
<feature type="compositionally biased region" description="Polar residues" evidence="7">
    <location>
        <begin position="42"/>
        <end position="64"/>
    </location>
</feature>
<dbReference type="InterPro" id="IPR053278">
    <property type="entry name" value="Pre-60S_factor_ECM1"/>
</dbReference>
<feature type="compositionally biased region" description="Basic and acidic residues" evidence="7">
    <location>
        <begin position="107"/>
        <end position="128"/>
    </location>
</feature>
<evidence type="ECO:0000256" key="4">
    <source>
        <dbReference type="ARBA" id="ARBA00022490"/>
    </source>
</evidence>